<proteinExistence type="predicted"/>
<organism evidence="1 2">
    <name type="scientific">Heliobacterium modesticaldum (strain ATCC 51547 / Ice1)</name>
    <dbReference type="NCBI Taxonomy" id="498761"/>
    <lineage>
        <taxon>Bacteria</taxon>
        <taxon>Bacillati</taxon>
        <taxon>Bacillota</taxon>
        <taxon>Clostridia</taxon>
        <taxon>Eubacteriales</taxon>
        <taxon>Heliobacteriaceae</taxon>
        <taxon>Heliomicrobium</taxon>
    </lineage>
</organism>
<sequence length="114" mass="12889">MNTARISPTFTKEMEQIRSMKPQFFDRESLGYLPPLARLLFLGLYCRVDKEGRLQDKPRTIKKAILGYDDVTAGQVDGMLQELHNAGLIIRYQAKGSSFIQVVDFGAASNQFTD</sequence>
<dbReference type="KEGG" id="hmo:HM1_0036"/>
<dbReference type="STRING" id="498761.HM1_0036"/>
<dbReference type="EMBL" id="CP000930">
    <property type="protein sequence ID" value="ABZ82661.1"/>
    <property type="molecule type" value="Genomic_DNA"/>
</dbReference>
<name>B0THY8_HELMI</name>
<reference evidence="1 2" key="1">
    <citation type="journal article" date="2008" name="J. Bacteriol.">
        <title>The genome of Heliobacterium modesticaldum, a phototrophic representative of the Firmicutes containing the simplest photosynthetic apparatus.</title>
        <authorList>
            <person name="Sattley W.M."/>
            <person name="Madigan M.T."/>
            <person name="Swingley W.D."/>
            <person name="Cheung P.C."/>
            <person name="Clocksin K.M."/>
            <person name="Conrad A.L."/>
            <person name="Dejesa L.C."/>
            <person name="Honchak B.M."/>
            <person name="Jung D.O."/>
            <person name="Karbach L.E."/>
            <person name="Kurdoglu A."/>
            <person name="Lahiri S."/>
            <person name="Mastrian S.D."/>
            <person name="Page L.E."/>
            <person name="Taylor H.L."/>
            <person name="Wang Z.T."/>
            <person name="Raymond J."/>
            <person name="Chen M."/>
            <person name="Blankenship R.E."/>
            <person name="Touchman J.W."/>
        </authorList>
    </citation>
    <scope>NUCLEOTIDE SEQUENCE [LARGE SCALE GENOMIC DNA]</scope>
    <source>
        <strain evidence="2">ATCC 51547 / Ice1</strain>
    </source>
</reference>
<protein>
    <submittedName>
        <fullName evidence="1">Uncharacterized protein</fullName>
    </submittedName>
</protein>
<evidence type="ECO:0000313" key="1">
    <source>
        <dbReference type="EMBL" id="ABZ82661.1"/>
    </source>
</evidence>
<dbReference type="RefSeq" id="WP_012281210.1">
    <property type="nucleotide sequence ID" value="NC_010337.2"/>
</dbReference>
<dbReference type="Proteomes" id="UP000008550">
    <property type="component" value="Chromosome"/>
</dbReference>
<keyword evidence="2" id="KW-1185">Reference proteome</keyword>
<dbReference type="HOGENOM" id="CLU_2117637_0_0_9"/>
<dbReference type="OrthoDB" id="7365718at2"/>
<accession>B0THY8</accession>
<gene>
    <name evidence="1" type="ORF">HM1_0036</name>
</gene>
<dbReference type="eggNOG" id="ENOG5033070">
    <property type="taxonomic scope" value="Bacteria"/>
</dbReference>
<evidence type="ECO:0000313" key="2">
    <source>
        <dbReference type="Proteomes" id="UP000008550"/>
    </source>
</evidence>
<dbReference type="AlphaFoldDB" id="B0THY8"/>